<dbReference type="Gene3D" id="3.50.50.60">
    <property type="entry name" value="FAD/NAD(P)-binding domain"/>
    <property type="match status" value="1"/>
</dbReference>
<dbReference type="PANTHER" id="PTHR42716:SF1">
    <property type="entry name" value="SLL0471 PROTEIN"/>
    <property type="match status" value="1"/>
</dbReference>
<dbReference type="Proteomes" id="UP000683246">
    <property type="component" value="Chromosome"/>
</dbReference>
<dbReference type="SUPFAM" id="SSF51905">
    <property type="entry name" value="FAD/NAD(P)-binding domain"/>
    <property type="match status" value="2"/>
</dbReference>
<dbReference type="InterPro" id="IPR036188">
    <property type="entry name" value="FAD/NAD-bd_sf"/>
</dbReference>
<dbReference type="GO" id="GO:0009435">
    <property type="term" value="P:NAD+ biosynthetic process"/>
    <property type="evidence" value="ECO:0007669"/>
    <property type="project" value="InterPro"/>
</dbReference>
<evidence type="ECO:0000313" key="2">
    <source>
        <dbReference type="Proteomes" id="UP000683246"/>
    </source>
</evidence>
<keyword evidence="2" id="KW-1185">Reference proteome</keyword>
<protein>
    <submittedName>
        <fullName evidence="1">FAD-dependent oxidoreductase</fullName>
    </submittedName>
</protein>
<name>A0A8J8SH18_9FIRM</name>
<reference evidence="1" key="1">
    <citation type="submission" date="2020-07" db="EMBL/GenBank/DDBJ databases">
        <title>Vallitalea pronyensis genome.</title>
        <authorList>
            <person name="Postec A."/>
        </authorList>
    </citation>
    <scope>NUCLEOTIDE SEQUENCE</scope>
    <source>
        <strain evidence="1">FatNI3</strain>
    </source>
</reference>
<organism evidence="1 2">
    <name type="scientific">Vallitalea pronyensis</name>
    <dbReference type="NCBI Taxonomy" id="1348613"/>
    <lineage>
        <taxon>Bacteria</taxon>
        <taxon>Bacillati</taxon>
        <taxon>Bacillota</taxon>
        <taxon>Clostridia</taxon>
        <taxon>Lachnospirales</taxon>
        <taxon>Vallitaleaceae</taxon>
        <taxon>Vallitalea</taxon>
    </lineage>
</organism>
<dbReference type="RefSeq" id="WP_212698460.1">
    <property type="nucleotide sequence ID" value="NZ_CP058649.1"/>
</dbReference>
<proteinExistence type="predicted"/>
<gene>
    <name evidence="1" type="ORF">HZI73_11985</name>
</gene>
<dbReference type="PANTHER" id="PTHR42716">
    <property type="entry name" value="L-ASPARTATE OXIDASE"/>
    <property type="match status" value="1"/>
</dbReference>
<dbReference type="EMBL" id="CP058649">
    <property type="protein sequence ID" value="QUI22964.1"/>
    <property type="molecule type" value="Genomic_DNA"/>
</dbReference>
<dbReference type="AlphaFoldDB" id="A0A8J8SH18"/>
<accession>A0A8J8SH18</accession>
<dbReference type="GO" id="GO:0008734">
    <property type="term" value="F:L-aspartate oxidase activity"/>
    <property type="evidence" value="ECO:0007669"/>
    <property type="project" value="InterPro"/>
</dbReference>
<evidence type="ECO:0000313" key="1">
    <source>
        <dbReference type="EMBL" id="QUI22964.1"/>
    </source>
</evidence>
<dbReference type="InterPro" id="IPR005288">
    <property type="entry name" value="NadB"/>
</dbReference>
<dbReference type="Pfam" id="PF12831">
    <property type="entry name" value="FAD_oxidored"/>
    <property type="match status" value="1"/>
</dbReference>
<dbReference type="KEGG" id="vpy:HZI73_11985"/>
<sequence>MKAYDVVIIGASLGGTIAAYQCCKAGKKVLLIEETDWIGGQLTSQAVPPDEHPWIEEEGCTKTYRQLREAIRAYYRKHYPNGQEEGYKNPGNGWVSRITHEPIVAVQILESWLQPYVKNGQLDICYHHKIVDGVTKVIHGSKPMTEIQELTMEHLWTKACTKVKGKIYLDATDQGDLFPIIGEDYHVGSDGKMFQEELGEVTPNPLDLQPITWVACLEKTEAIQKPIHKPKNYEAIRNKLLPMKASYYHQLSWFGPDSNTQSLHTFKMYGHEKGNHPALWSYRRIIDPKRLGDNKGCERSLINWPQNDYIDGNIIENMHIDEHKEAAKELSLSLVYWLQTEAERPDGGKGYPHLRLSGDALGTKDGLAKAPYIREGRRLDAEFIVKEQDIKPKKKGQRVASFEDTIGVGYYHLDLHMTTQTNRFMYDTCLPFEIPLGIMVSKKMNNCIPASKNVGTTHITNSCFRVHPCEWNIGEVAGLLAVYCINHGLSVQEIYHDKNKLVAFQAYIEREGIQLHWSFN</sequence>